<dbReference type="Pfam" id="PF10011">
    <property type="entry name" value="DUF2254"/>
    <property type="match status" value="1"/>
</dbReference>
<dbReference type="OrthoDB" id="2955631at2"/>
<dbReference type="RefSeq" id="WP_093212067.1">
    <property type="nucleotide sequence ID" value="NZ_FNFL01000001.1"/>
</dbReference>
<keyword evidence="3" id="KW-1185">Reference proteome</keyword>
<dbReference type="AlphaFoldDB" id="A0A1G8XDQ6"/>
<sequence>MFLKLLPESISKYFRMSRRQREHELKFTLWRMPVIYILITFLLAAVTLALDLVLGISEGKRFAVNFETTRLLVSSLIGGILTLSAFSLNSLLVVLTTFSGQFSPRMLQDFIADRQTQHIMGIFNGSFVYVLLIFLFISSYSKHYFIAVPVVTCILAFITALTFIFFINHATSWMQVHNITFNMKNISKEIIRYSLKKDLEEFRTMEPGDLLENYRSNATIVRAQTPGYVQLINYREMIEQARQDNIIIKVNARVGNFVLSYNPLFTYWGPGAENINEEKYQNMIIIGHKETEIQDIKSGMKKLAEVSVKAIGNDDPRTTINAIHQMGELLLTIDQYITFTPYLADNDRQVRVIIGKDTFDFYLYQGFGTIRHYAKNDFPITFEIISSLSMLALSIDPSKYAGLWNFAYETVQNVGKDIIYDSERHMLLHKLYKLASTTGNELAYYQVEKQLTGSK</sequence>
<dbReference type="Proteomes" id="UP000198694">
    <property type="component" value="Unassembled WGS sequence"/>
</dbReference>
<dbReference type="STRING" id="407036.SAMN05216243_1272"/>
<evidence type="ECO:0000313" key="2">
    <source>
        <dbReference type="EMBL" id="SDJ87900.1"/>
    </source>
</evidence>
<evidence type="ECO:0000256" key="1">
    <source>
        <dbReference type="SAM" id="Phobius"/>
    </source>
</evidence>
<name>A0A1G8XDQ6_9BACI</name>
<protein>
    <submittedName>
        <fullName evidence="2">Uncharacterized membrane protein</fullName>
    </submittedName>
</protein>
<gene>
    <name evidence="2" type="ORF">SAMN05216243_1272</name>
</gene>
<reference evidence="2 3" key="1">
    <citation type="submission" date="2016-10" db="EMBL/GenBank/DDBJ databases">
        <authorList>
            <person name="de Groot N.N."/>
        </authorList>
    </citation>
    <scope>NUCLEOTIDE SEQUENCE [LARGE SCALE GENOMIC DNA]</scope>
    <source>
        <strain evidence="2 3">CGMCC 1.6502</strain>
    </source>
</reference>
<keyword evidence="1" id="KW-0472">Membrane</keyword>
<feature type="transmembrane region" description="Helical" evidence="1">
    <location>
        <begin position="144"/>
        <end position="167"/>
    </location>
</feature>
<evidence type="ECO:0000313" key="3">
    <source>
        <dbReference type="Proteomes" id="UP000198694"/>
    </source>
</evidence>
<organism evidence="2 3">
    <name type="scientific">Sediminibacillus albus</name>
    <dbReference type="NCBI Taxonomy" id="407036"/>
    <lineage>
        <taxon>Bacteria</taxon>
        <taxon>Bacillati</taxon>
        <taxon>Bacillota</taxon>
        <taxon>Bacilli</taxon>
        <taxon>Bacillales</taxon>
        <taxon>Bacillaceae</taxon>
        <taxon>Sediminibacillus</taxon>
    </lineage>
</organism>
<dbReference type="InterPro" id="IPR018723">
    <property type="entry name" value="DUF2254_membrane"/>
</dbReference>
<keyword evidence="1" id="KW-1133">Transmembrane helix</keyword>
<dbReference type="EMBL" id="FNFL01000001">
    <property type="protein sequence ID" value="SDJ87900.1"/>
    <property type="molecule type" value="Genomic_DNA"/>
</dbReference>
<feature type="transmembrane region" description="Helical" evidence="1">
    <location>
        <begin position="76"/>
        <end position="98"/>
    </location>
</feature>
<feature type="transmembrane region" description="Helical" evidence="1">
    <location>
        <begin position="119"/>
        <end position="138"/>
    </location>
</feature>
<keyword evidence="1" id="KW-0812">Transmembrane</keyword>
<feature type="transmembrane region" description="Helical" evidence="1">
    <location>
        <begin position="34"/>
        <end position="56"/>
    </location>
</feature>
<accession>A0A1G8XDQ6</accession>
<proteinExistence type="predicted"/>